<dbReference type="AlphaFoldDB" id="A0AAW9KWB6"/>
<sequence length="196" mass="21971">MTLLHFSSSPRLLKAVVIIIGCFVVWHYGIVYGLLGMRPEHRITNIFRQRVGPVVTYNATIVYDTGYARVPSIQTEREGSVVGRIDNAQKRKDVASKIIYKKCYSENCGSWNPFSAMSKDVPEGTKEAFKRDIMSTASMVGAGWPIHLPTPARSEASPLIDQAISAPRAQCMFNGWTDYFCFDVEGGAFVYRYRSV</sequence>
<organism evidence="2 3">
    <name type="scientific">Actinomyces oris</name>
    <dbReference type="NCBI Taxonomy" id="544580"/>
    <lineage>
        <taxon>Bacteria</taxon>
        <taxon>Bacillati</taxon>
        <taxon>Actinomycetota</taxon>
        <taxon>Actinomycetes</taxon>
        <taxon>Actinomycetales</taxon>
        <taxon>Actinomycetaceae</taxon>
        <taxon>Actinomyces</taxon>
    </lineage>
</organism>
<reference evidence="2 3" key="1">
    <citation type="submission" date="2023-06" db="EMBL/GenBank/DDBJ databases">
        <title>Actinomyces orist ORNL 0101 HMT-893 genome.</title>
        <authorList>
            <person name="Johnston C.D."/>
            <person name="Chen T."/>
            <person name="Dewhirst F.E."/>
        </authorList>
    </citation>
    <scope>NUCLEOTIDE SEQUENCE [LARGE SCALE GENOMIC DNA]</scope>
    <source>
        <strain evidence="2 3">ORNL 0101</strain>
    </source>
</reference>
<dbReference type="RefSeq" id="WP_322911857.1">
    <property type="nucleotide sequence ID" value="NZ_JAXBCZ010000001.1"/>
</dbReference>
<accession>A0AAW9KWB6</accession>
<dbReference type="EMBL" id="JAXBCZ010000001">
    <property type="protein sequence ID" value="MEA1304485.1"/>
    <property type="molecule type" value="Genomic_DNA"/>
</dbReference>
<protein>
    <submittedName>
        <fullName evidence="2">Uncharacterized protein</fullName>
    </submittedName>
</protein>
<name>A0AAW9KWB6_9ACTO</name>
<proteinExistence type="predicted"/>
<feature type="transmembrane region" description="Helical" evidence="1">
    <location>
        <begin position="12"/>
        <end position="35"/>
    </location>
</feature>
<dbReference type="Proteomes" id="UP001289581">
    <property type="component" value="Unassembled WGS sequence"/>
</dbReference>
<keyword evidence="1" id="KW-0472">Membrane</keyword>
<comment type="caution">
    <text evidence="2">The sequence shown here is derived from an EMBL/GenBank/DDBJ whole genome shotgun (WGS) entry which is preliminary data.</text>
</comment>
<evidence type="ECO:0000256" key="1">
    <source>
        <dbReference type="SAM" id="Phobius"/>
    </source>
</evidence>
<keyword evidence="1" id="KW-1133">Transmembrane helix</keyword>
<gene>
    <name evidence="2" type="ORF">QU665_05270</name>
</gene>
<evidence type="ECO:0000313" key="2">
    <source>
        <dbReference type="EMBL" id="MEA1304485.1"/>
    </source>
</evidence>
<evidence type="ECO:0000313" key="3">
    <source>
        <dbReference type="Proteomes" id="UP001289581"/>
    </source>
</evidence>
<keyword evidence="1" id="KW-0812">Transmembrane</keyword>
<keyword evidence="3" id="KW-1185">Reference proteome</keyword>